<proteinExistence type="predicted"/>
<dbReference type="PRINTS" id="PR00164">
    <property type="entry name" value="ABC2TRNSPORT"/>
</dbReference>
<feature type="transmembrane region" description="Helical" evidence="5">
    <location>
        <begin position="168"/>
        <end position="188"/>
    </location>
</feature>
<dbReference type="Pfam" id="PF12698">
    <property type="entry name" value="ABC2_membrane_3"/>
    <property type="match status" value="1"/>
</dbReference>
<feature type="transmembrane region" description="Helical" evidence="5">
    <location>
        <begin position="21"/>
        <end position="40"/>
    </location>
</feature>
<reference evidence="7" key="1">
    <citation type="submission" date="2020-05" db="EMBL/GenBank/DDBJ databases">
        <authorList>
            <person name="Chiriac C."/>
            <person name="Salcher M."/>
            <person name="Ghai R."/>
            <person name="Kavagutti S V."/>
        </authorList>
    </citation>
    <scope>NUCLEOTIDE SEQUENCE</scope>
</reference>
<keyword evidence="3 5" id="KW-1133">Transmembrane helix</keyword>
<dbReference type="AlphaFoldDB" id="A0A6J6TGS5"/>
<feature type="transmembrane region" description="Helical" evidence="5">
    <location>
        <begin position="329"/>
        <end position="352"/>
    </location>
</feature>
<feature type="domain" description="ABC transmembrane type-2" evidence="6">
    <location>
        <begin position="130"/>
        <end position="355"/>
    </location>
</feature>
<dbReference type="PANTHER" id="PTHR43027">
    <property type="entry name" value="DOXORUBICIN RESISTANCE ABC TRANSPORTER PERMEASE PROTEIN DRRC-RELATED"/>
    <property type="match status" value="1"/>
</dbReference>
<dbReference type="InterPro" id="IPR047817">
    <property type="entry name" value="ABC2_TM_bact-type"/>
</dbReference>
<evidence type="ECO:0000256" key="2">
    <source>
        <dbReference type="ARBA" id="ARBA00022692"/>
    </source>
</evidence>
<evidence type="ECO:0000256" key="3">
    <source>
        <dbReference type="ARBA" id="ARBA00022989"/>
    </source>
</evidence>
<feature type="transmembrane region" description="Helical" evidence="5">
    <location>
        <begin position="242"/>
        <end position="266"/>
    </location>
</feature>
<feature type="transmembrane region" description="Helical" evidence="5">
    <location>
        <begin position="273"/>
        <end position="294"/>
    </location>
</feature>
<dbReference type="PANTHER" id="PTHR43027:SF1">
    <property type="entry name" value="DOXORUBICIN RESISTANCE ABC TRANSPORTER PERMEASE PROTEIN DRRC-RELATED"/>
    <property type="match status" value="1"/>
</dbReference>
<comment type="subcellular location">
    <subcellularLocation>
        <location evidence="1">Membrane</location>
        <topology evidence="1">Multi-pass membrane protein</topology>
    </subcellularLocation>
</comment>
<evidence type="ECO:0000256" key="1">
    <source>
        <dbReference type="ARBA" id="ARBA00004141"/>
    </source>
</evidence>
<dbReference type="PROSITE" id="PS51012">
    <property type="entry name" value="ABC_TM2"/>
    <property type="match status" value="1"/>
</dbReference>
<feature type="transmembrane region" description="Helical" evidence="5">
    <location>
        <begin position="208"/>
        <end position="236"/>
    </location>
</feature>
<gene>
    <name evidence="7" type="ORF">UFOPK2761_01662</name>
</gene>
<keyword evidence="4 5" id="KW-0472">Membrane</keyword>
<evidence type="ECO:0000256" key="5">
    <source>
        <dbReference type="SAM" id="Phobius"/>
    </source>
</evidence>
<dbReference type="EMBL" id="CAEZYQ010000012">
    <property type="protein sequence ID" value="CAB4746035.1"/>
    <property type="molecule type" value="Genomic_DNA"/>
</dbReference>
<sequence length="357" mass="37833">MRAFSAIAAAIVRGFVRDRASLFFAIVFPLMFLVFFGGVLSDRGQPAAELVQVGDLALLESLSPEAREAFDAAFDVRRVEDLDTALEEVRSGDADVALRQDGDTLVAHYTQTDQVQAAVTQATLRALVDGTNVALLAQEAGSPVPFALDVERVEDESLTVIQFVTPGLLGWAIATSAAIGAAATLQGWRQTKLMRRLQLAPVRTRTIVSARVVVTLGIALVQTAIFLGVGMAFFGLSLTGAWWMAVPLVLVGTLCFMALGLLAGALTTTAEAAVNAANFMVLPMAFLSGSFFSLDGAPRWLQAVSDLMPLKHLNEGMLDVMVRGEGPAAALPVLGILAGFALVVTLVAAKLFRWDSV</sequence>
<evidence type="ECO:0000256" key="4">
    <source>
        <dbReference type="ARBA" id="ARBA00023136"/>
    </source>
</evidence>
<protein>
    <submittedName>
        <fullName evidence="7">Unannotated protein</fullName>
    </submittedName>
</protein>
<keyword evidence="2 5" id="KW-0812">Transmembrane</keyword>
<dbReference type="InterPro" id="IPR013525">
    <property type="entry name" value="ABC2_TM"/>
</dbReference>
<evidence type="ECO:0000313" key="7">
    <source>
        <dbReference type="EMBL" id="CAB4746035.1"/>
    </source>
</evidence>
<dbReference type="GO" id="GO:0043190">
    <property type="term" value="C:ATP-binding cassette (ABC) transporter complex"/>
    <property type="evidence" value="ECO:0007669"/>
    <property type="project" value="InterPro"/>
</dbReference>
<dbReference type="GO" id="GO:0140359">
    <property type="term" value="F:ABC-type transporter activity"/>
    <property type="evidence" value="ECO:0007669"/>
    <property type="project" value="InterPro"/>
</dbReference>
<dbReference type="InterPro" id="IPR000412">
    <property type="entry name" value="ABC_2_transport"/>
</dbReference>
<dbReference type="InterPro" id="IPR052902">
    <property type="entry name" value="ABC-2_transporter"/>
</dbReference>
<accession>A0A6J6TGS5</accession>
<evidence type="ECO:0000259" key="6">
    <source>
        <dbReference type="PROSITE" id="PS51012"/>
    </source>
</evidence>
<name>A0A6J6TGS5_9ZZZZ</name>
<organism evidence="7">
    <name type="scientific">freshwater metagenome</name>
    <dbReference type="NCBI Taxonomy" id="449393"/>
    <lineage>
        <taxon>unclassified sequences</taxon>
        <taxon>metagenomes</taxon>
        <taxon>ecological metagenomes</taxon>
    </lineage>
</organism>